<evidence type="ECO:0000259" key="2">
    <source>
        <dbReference type="Pfam" id="PF08241"/>
    </source>
</evidence>
<dbReference type="InterPro" id="IPR029044">
    <property type="entry name" value="Nucleotide-diphossugar_trans"/>
</dbReference>
<dbReference type="Proteomes" id="UP001197609">
    <property type="component" value="Unassembled WGS sequence"/>
</dbReference>
<name>A0AAJ1AGN2_9BACT</name>
<sequence length="1163" mass="132532">MEREPDTPSLKLLTHAQRNWEPTEQLQHSRLVITNPEVYRQKRTAAMQGDQERGSEPVSEDQPQIGPSSVAFFTICSKNFLAYARTLHDSLCVHYPNRPFFVALCDRLDNSIDITELPFEIIEIASLAIPDVEEMAQRYNITEFNTAIKPFVFNYIFTKRGIPTVVYLDPDILVVDRFTEMDQLLENDAEAILTPHILEPAEVAELHDQRLLLYGVYNLGFLALRHTPRVKKILEWWGRRLQYHCVIKLEEGLFVDQRWADLFPAFIPGTRILDHPGYNVAYWNLPQRRVVLRDGRWFANNQPLRFVHFSGHMLDDHRMFSRHTSEVTLGNIGDLQLLVKEYRRRVFANNHHFYRRLPYAFSWNGESGVNLHTPQSVAHPTQSGGEAFVAEEAVVQVTTQEVGPSGVAPAGGDFNVGAGHVTRFRWRHILTLAQVMSLVYHRYGGMNSLRRAWYAFRRYGLDHCKQKAVMLYRSYREERSARSQHVMRLPSSEPLQTNDPRPRLLYFDWAVPRVDHDSGSVTTMCLLDIFLRLGYRITYLPGDLRYDPPYGDTLTNMGIECVHYPAVTSVKQYLETNAKSFQLVVLCRGPVVGPWLKLIRAHAPNALLIFNTVDLHYVREQRQAELEGSTLALAQAERTKAVELNLIRNTDLTIVLSSEELYTVRNEIPDAPLCVLPLIVREVPGRRKPFEDRRDLIFIGGFRHEPNIDAVRYFVREIFPLIRRRLPDVRFHVVGSNPTGEVHALAKTEGVFVHGFVQDLSPILDGIKVAVAPLRFGAGIKGKIGKCLSYGVPTVATPMAVEGMGLRDHHNILVADTPAGFADAVEEAYTDRVLWEYLSDAGLTSVRDSFSSDALVHRVGAIVKSLEEGIRPVDSTYEIESFTAYAAHRARMEAEYARRYAFEASLLPAENGEFSTSGYCVMCGCETTFVTSFMYAHMSSSVGRMVPNWREHVACVKCKHVNRIRAAIHLLYQVAPISSDALIYVTEQVTPLYRWLRERYPLTQGSEYLGPAVELGALVDGVRNEDVTRLTFDSNSFDYVLTFDVLEHVPNFLRGVEEIYRVLKPGGLLLITVPFARDSRQNVIRAALDEKGEVVHRLPPEYHGNPIDSEHGALCFQYFGWEFLDQMRDVGFRKVHAVLYWSARCGYLGEGEQLLLTAERPLE</sequence>
<organism evidence="3 4">
    <name type="scientific">Candidatus Methylomirabilis tolerans</name>
    <dbReference type="NCBI Taxonomy" id="3123416"/>
    <lineage>
        <taxon>Bacteria</taxon>
        <taxon>Candidatus Methylomirabilota</taxon>
        <taxon>Candidatus Methylomirabilia</taxon>
        <taxon>Candidatus Methylomirabilales</taxon>
        <taxon>Candidatus Methylomirabilaceae</taxon>
        <taxon>Candidatus Methylomirabilis</taxon>
    </lineage>
</organism>
<evidence type="ECO:0000313" key="3">
    <source>
        <dbReference type="EMBL" id="MBZ0158633.1"/>
    </source>
</evidence>
<proteinExistence type="predicted"/>
<evidence type="ECO:0000256" key="1">
    <source>
        <dbReference type="SAM" id="MobiDB-lite"/>
    </source>
</evidence>
<comment type="caution">
    <text evidence="3">The sequence shown here is derived from an EMBL/GenBank/DDBJ whole genome shotgun (WGS) entry which is preliminary data.</text>
</comment>
<dbReference type="GO" id="GO:0016757">
    <property type="term" value="F:glycosyltransferase activity"/>
    <property type="evidence" value="ECO:0007669"/>
    <property type="project" value="UniProtKB-KW"/>
</dbReference>
<dbReference type="PANTHER" id="PTHR12526">
    <property type="entry name" value="GLYCOSYLTRANSFERASE"/>
    <property type="match status" value="1"/>
</dbReference>
<feature type="region of interest" description="Disordered" evidence="1">
    <location>
        <begin position="44"/>
        <end position="64"/>
    </location>
</feature>
<dbReference type="InterPro" id="IPR029063">
    <property type="entry name" value="SAM-dependent_MTases_sf"/>
</dbReference>
<dbReference type="CDD" id="cd02440">
    <property type="entry name" value="AdoMet_MTases"/>
    <property type="match status" value="1"/>
</dbReference>
<keyword evidence="3" id="KW-0808">Transferase</keyword>
<accession>A0AAJ1AGN2</accession>
<dbReference type="EC" id="2.4.-.-" evidence="3"/>
<dbReference type="Pfam" id="PF13692">
    <property type="entry name" value="Glyco_trans_1_4"/>
    <property type="match status" value="1"/>
</dbReference>
<evidence type="ECO:0000313" key="4">
    <source>
        <dbReference type="Proteomes" id="UP001197609"/>
    </source>
</evidence>
<dbReference type="Gene3D" id="3.90.550.10">
    <property type="entry name" value="Spore Coat Polysaccharide Biosynthesis Protein SpsA, Chain A"/>
    <property type="match status" value="1"/>
</dbReference>
<dbReference type="Pfam" id="PF08241">
    <property type="entry name" value="Methyltransf_11"/>
    <property type="match status" value="1"/>
</dbReference>
<dbReference type="SUPFAM" id="SSF53756">
    <property type="entry name" value="UDP-Glycosyltransferase/glycogen phosphorylase"/>
    <property type="match status" value="1"/>
</dbReference>
<reference evidence="3 4" key="1">
    <citation type="journal article" date="2021" name="bioRxiv">
        <title>Unraveling nitrogen, sulfur and carbon metabolic pathways and microbial community transcriptional responses to substrate deprivation and toxicity stresses in a bioreactor mimicking anoxic brackish coastal sediment conditions.</title>
        <authorList>
            <person name="Martins P.D."/>
            <person name="Echeveste M.J."/>
            <person name="Arshad A."/>
            <person name="Kurth J."/>
            <person name="Ouboter H."/>
            <person name="Jetten M.S.M."/>
            <person name="Welte C.U."/>
        </authorList>
    </citation>
    <scope>NUCLEOTIDE SEQUENCE [LARGE SCALE GENOMIC DNA]</scope>
    <source>
        <strain evidence="3">MAG_38</strain>
    </source>
</reference>
<dbReference type="EMBL" id="JAIOIU010000011">
    <property type="protein sequence ID" value="MBZ0158633.1"/>
    <property type="molecule type" value="Genomic_DNA"/>
</dbReference>
<keyword evidence="3" id="KW-0328">Glycosyltransferase</keyword>
<dbReference type="PANTHER" id="PTHR12526:SF600">
    <property type="entry name" value="GLYCOSYL TRANSFERASE GROUP 1"/>
    <property type="match status" value="1"/>
</dbReference>
<dbReference type="Gene3D" id="3.40.50.150">
    <property type="entry name" value="Vaccinia Virus protein VP39"/>
    <property type="match status" value="1"/>
</dbReference>
<dbReference type="AlphaFoldDB" id="A0AAJ1AGN2"/>
<dbReference type="SUPFAM" id="SSF53335">
    <property type="entry name" value="S-adenosyl-L-methionine-dependent methyltransferases"/>
    <property type="match status" value="1"/>
</dbReference>
<dbReference type="CDD" id="cd03801">
    <property type="entry name" value="GT4_PimA-like"/>
    <property type="match status" value="1"/>
</dbReference>
<gene>
    <name evidence="3" type="ORF">K8G79_00550</name>
</gene>
<protein>
    <submittedName>
        <fullName evidence="3">Glycosyltransferase</fullName>
        <ecNumber evidence="3">2.4.-.-</ecNumber>
    </submittedName>
</protein>
<dbReference type="Gene3D" id="3.40.50.2000">
    <property type="entry name" value="Glycogen Phosphorylase B"/>
    <property type="match status" value="1"/>
</dbReference>
<dbReference type="InterPro" id="IPR013216">
    <property type="entry name" value="Methyltransf_11"/>
</dbReference>
<dbReference type="GO" id="GO:0008757">
    <property type="term" value="F:S-adenosylmethionine-dependent methyltransferase activity"/>
    <property type="evidence" value="ECO:0007669"/>
    <property type="project" value="InterPro"/>
</dbReference>
<dbReference type="SUPFAM" id="SSF53448">
    <property type="entry name" value="Nucleotide-diphospho-sugar transferases"/>
    <property type="match status" value="1"/>
</dbReference>
<feature type="domain" description="Methyltransferase type 11" evidence="2">
    <location>
        <begin position="1023"/>
        <end position="1071"/>
    </location>
</feature>